<feature type="non-terminal residue" evidence="2">
    <location>
        <position position="1"/>
    </location>
</feature>
<evidence type="ECO:0000259" key="1">
    <source>
        <dbReference type="Pfam" id="PF06439"/>
    </source>
</evidence>
<dbReference type="EMBL" id="BARU01024216">
    <property type="protein sequence ID" value="GAH47919.1"/>
    <property type="molecule type" value="Genomic_DNA"/>
</dbReference>
<comment type="caution">
    <text evidence="2">The sequence shown here is derived from an EMBL/GenBank/DDBJ whole genome shotgun (WGS) entry which is preliminary data.</text>
</comment>
<sequence>FYETGPEYQLLNDEDFPEALEDWLNVQKVVEYELWSQDWKQRVESGKWKDYPGYASAKKGHIALQDHGSFIWFRNIKIREIH</sequence>
<gene>
    <name evidence="2" type="ORF">S03H2_39197</name>
</gene>
<name>X1H226_9ZZZZ</name>
<protein>
    <recommendedName>
        <fullName evidence="1">3-keto-alpha-glucoside-1,2-lyase/3-keto-2-hydroxy-glucal hydratase domain-containing protein</fullName>
    </recommendedName>
</protein>
<dbReference type="InterPro" id="IPR010496">
    <property type="entry name" value="AL/BT2_dom"/>
</dbReference>
<dbReference type="Gene3D" id="2.60.120.560">
    <property type="entry name" value="Exo-inulinase, domain 1"/>
    <property type="match status" value="1"/>
</dbReference>
<organism evidence="2">
    <name type="scientific">marine sediment metagenome</name>
    <dbReference type="NCBI Taxonomy" id="412755"/>
    <lineage>
        <taxon>unclassified sequences</taxon>
        <taxon>metagenomes</taxon>
        <taxon>ecological metagenomes</taxon>
    </lineage>
</organism>
<reference evidence="2" key="1">
    <citation type="journal article" date="2014" name="Front. Microbiol.">
        <title>High frequency of phylogenetically diverse reductive dehalogenase-homologous genes in deep subseafloor sedimentary metagenomes.</title>
        <authorList>
            <person name="Kawai M."/>
            <person name="Futagami T."/>
            <person name="Toyoda A."/>
            <person name="Takaki Y."/>
            <person name="Nishi S."/>
            <person name="Hori S."/>
            <person name="Arai W."/>
            <person name="Tsubouchi T."/>
            <person name="Morono Y."/>
            <person name="Uchiyama I."/>
            <person name="Ito T."/>
            <person name="Fujiyama A."/>
            <person name="Inagaki F."/>
            <person name="Takami H."/>
        </authorList>
    </citation>
    <scope>NUCLEOTIDE SEQUENCE</scope>
    <source>
        <strain evidence="2">Expedition CK06-06</strain>
    </source>
</reference>
<evidence type="ECO:0000313" key="2">
    <source>
        <dbReference type="EMBL" id="GAH47919.1"/>
    </source>
</evidence>
<dbReference type="GO" id="GO:0016787">
    <property type="term" value="F:hydrolase activity"/>
    <property type="evidence" value="ECO:0007669"/>
    <property type="project" value="InterPro"/>
</dbReference>
<feature type="domain" description="3-keto-alpha-glucoside-1,2-lyase/3-keto-2-hydroxy-glucal hydratase" evidence="1">
    <location>
        <begin position="23"/>
        <end position="79"/>
    </location>
</feature>
<dbReference type="AlphaFoldDB" id="X1H226"/>
<proteinExistence type="predicted"/>
<accession>X1H226</accession>
<dbReference type="Pfam" id="PF06439">
    <property type="entry name" value="3keto-disac_hyd"/>
    <property type="match status" value="1"/>
</dbReference>